<name>C9KKK6_9FIRM</name>
<comment type="caution">
    <text evidence="1">The sequence shown here is derived from an EMBL/GenBank/DDBJ whole genome shotgun (WGS) entry which is preliminary data.</text>
</comment>
<sequence>MRIDEIKIPQDPDERESFLASYAVELDHQKARALGLPRYYVKDGFLVEERNGQLRKIKPITRNPLDEHH</sequence>
<dbReference type="RefSeq" id="WP_005839922.1">
    <property type="nucleotide sequence ID" value="NZ_GG697141.2"/>
</dbReference>
<dbReference type="EMBL" id="ABWK02000009">
    <property type="protein sequence ID" value="EEX69656.1"/>
    <property type="molecule type" value="Genomic_DNA"/>
</dbReference>
<proteinExistence type="predicted"/>
<gene>
    <name evidence="1" type="ORF">MITSMUL_03705</name>
</gene>
<dbReference type="HOGENOM" id="CLU_2771319_0_0_9"/>
<protein>
    <submittedName>
        <fullName evidence="1">Uncharacterized protein</fullName>
    </submittedName>
</protein>
<dbReference type="Proteomes" id="UP000003671">
    <property type="component" value="Unassembled WGS sequence"/>
</dbReference>
<dbReference type="GeneID" id="93480850"/>
<evidence type="ECO:0000313" key="2">
    <source>
        <dbReference type="Proteomes" id="UP000003671"/>
    </source>
</evidence>
<keyword evidence="2" id="KW-1185">Reference proteome</keyword>
<evidence type="ECO:0000313" key="1">
    <source>
        <dbReference type="EMBL" id="EEX69656.1"/>
    </source>
</evidence>
<dbReference type="AlphaFoldDB" id="C9KKK6"/>
<accession>C9KKK6</accession>
<organism evidence="1 2">
    <name type="scientific">Mitsuokella multacida DSM 20544</name>
    <dbReference type="NCBI Taxonomy" id="500635"/>
    <lineage>
        <taxon>Bacteria</taxon>
        <taxon>Bacillati</taxon>
        <taxon>Bacillota</taxon>
        <taxon>Negativicutes</taxon>
        <taxon>Selenomonadales</taxon>
        <taxon>Selenomonadaceae</taxon>
        <taxon>Mitsuokella</taxon>
    </lineage>
</organism>
<dbReference type="STRING" id="500635.MITSMUL_03705"/>
<reference evidence="1" key="1">
    <citation type="submission" date="2009-09" db="EMBL/GenBank/DDBJ databases">
        <authorList>
            <person name="Weinstock G."/>
            <person name="Sodergren E."/>
            <person name="Clifton S."/>
            <person name="Fulton L."/>
            <person name="Fulton B."/>
            <person name="Courtney L."/>
            <person name="Fronick C."/>
            <person name="Harrison M."/>
            <person name="Strong C."/>
            <person name="Farmer C."/>
            <person name="Delahaunty K."/>
            <person name="Markovic C."/>
            <person name="Hall O."/>
            <person name="Minx P."/>
            <person name="Tomlinson C."/>
            <person name="Mitreva M."/>
            <person name="Nelson J."/>
            <person name="Hou S."/>
            <person name="Wollam A."/>
            <person name="Pepin K.H."/>
            <person name="Johnson M."/>
            <person name="Bhonagiri V."/>
            <person name="Nash W.E."/>
            <person name="Warren W."/>
            <person name="Chinwalla A."/>
            <person name="Mardis E.R."/>
            <person name="Wilson R.K."/>
        </authorList>
    </citation>
    <scope>NUCLEOTIDE SEQUENCE [LARGE SCALE GENOMIC DNA]</scope>
    <source>
        <strain evidence="1">DSM 20544</strain>
    </source>
</reference>